<dbReference type="InterPro" id="IPR012340">
    <property type="entry name" value="NA-bd_OB-fold"/>
</dbReference>
<dbReference type="CDD" id="cd04496">
    <property type="entry name" value="SSB_OBF"/>
    <property type="match status" value="1"/>
</dbReference>
<dbReference type="SUPFAM" id="SSF50249">
    <property type="entry name" value="Nucleic acid-binding proteins"/>
    <property type="match status" value="1"/>
</dbReference>
<feature type="region of interest" description="Disordered" evidence="4">
    <location>
        <begin position="105"/>
        <end position="136"/>
    </location>
</feature>
<dbReference type="InterPro" id="IPR011344">
    <property type="entry name" value="ssDNA-bd"/>
</dbReference>
<dbReference type="PANTHER" id="PTHR10302">
    <property type="entry name" value="SINGLE-STRANDED DNA-BINDING PROTEIN"/>
    <property type="match status" value="1"/>
</dbReference>
<evidence type="ECO:0000313" key="5">
    <source>
        <dbReference type="EMBL" id="ANU22432.1"/>
    </source>
</evidence>
<comment type="caution">
    <text evidence="2">Lacks conserved residue(s) required for the propagation of feature annotation.</text>
</comment>
<evidence type="ECO:0000313" key="6">
    <source>
        <dbReference type="Proteomes" id="UP000092495"/>
    </source>
</evidence>
<evidence type="ECO:0000256" key="1">
    <source>
        <dbReference type="ARBA" id="ARBA00023125"/>
    </source>
</evidence>
<evidence type="ECO:0000256" key="4">
    <source>
        <dbReference type="SAM" id="MobiDB-lite"/>
    </source>
</evidence>
<dbReference type="STRING" id="414778.BCM40_03280"/>
<protein>
    <recommendedName>
        <fullName evidence="2 3">Single-stranded DNA-binding protein</fullName>
        <shortName evidence="2">SSB</shortName>
    </recommendedName>
</protein>
<proteinExistence type="inferred from homology"/>
<accession>A0A1C7EGE6</accession>
<dbReference type="HAMAP" id="MF_00984">
    <property type="entry name" value="SSB"/>
    <property type="match status" value="1"/>
</dbReference>
<dbReference type="NCBIfam" id="TIGR00621">
    <property type="entry name" value="ssb"/>
    <property type="match status" value="1"/>
</dbReference>
<dbReference type="Gene3D" id="2.40.50.140">
    <property type="entry name" value="Nucleic acid-binding proteins"/>
    <property type="match status" value="1"/>
</dbReference>
<dbReference type="PROSITE" id="PS50935">
    <property type="entry name" value="SSB"/>
    <property type="match status" value="1"/>
</dbReference>
<dbReference type="Proteomes" id="UP000092495">
    <property type="component" value="Chromosome"/>
</dbReference>
<dbReference type="OrthoDB" id="9809878at2"/>
<keyword evidence="6" id="KW-1185">Reference proteome</keyword>
<evidence type="ECO:0000256" key="2">
    <source>
        <dbReference type="HAMAP-Rule" id="MF_00984"/>
    </source>
</evidence>
<dbReference type="RefSeq" id="WP_065525539.1">
    <property type="nucleotide sequence ID" value="NZ_CP016543.2"/>
</dbReference>
<reference evidence="5" key="1">
    <citation type="submission" date="2016-10" db="EMBL/GenBank/DDBJ databases">
        <authorList>
            <person name="See-Too W.S."/>
        </authorList>
    </citation>
    <scope>NUCLEOTIDE SEQUENCE</scope>
    <source>
        <strain evidence="5">DSM 22276</strain>
    </source>
</reference>
<gene>
    <name evidence="5" type="ORF">BCM40_03280</name>
</gene>
<dbReference type="InterPro" id="IPR000424">
    <property type="entry name" value="Primosome_PriB/ssb"/>
</dbReference>
<name>A0A1C7EGE6_9BACL</name>
<dbReference type="AlphaFoldDB" id="A0A1C7EGE6"/>
<dbReference type="GO" id="GO:0009295">
    <property type="term" value="C:nucleoid"/>
    <property type="evidence" value="ECO:0007669"/>
    <property type="project" value="TreeGrafter"/>
</dbReference>
<dbReference type="PANTHER" id="PTHR10302:SF27">
    <property type="entry name" value="SINGLE-STRANDED DNA-BINDING PROTEIN"/>
    <property type="match status" value="1"/>
</dbReference>
<dbReference type="PIRSF" id="PIRSF002070">
    <property type="entry name" value="SSB"/>
    <property type="match status" value="1"/>
</dbReference>
<dbReference type="GO" id="GO:0006260">
    <property type="term" value="P:DNA replication"/>
    <property type="evidence" value="ECO:0007669"/>
    <property type="project" value="InterPro"/>
</dbReference>
<dbReference type="EMBL" id="CP016543">
    <property type="protein sequence ID" value="ANU22432.1"/>
    <property type="molecule type" value="Genomic_DNA"/>
</dbReference>
<dbReference type="GO" id="GO:0003697">
    <property type="term" value="F:single-stranded DNA binding"/>
    <property type="evidence" value="ECO:0007669"/>
    <property type="project" value="UniProtKB-UniRule"/>
</dbReference>
<evidence type="ECO:0000256" key="3">
    <source>
        <dbReference type="PIRNR" id="PIRNR002070"/>
    </source>
</evidence>
<comment type="subunit">
    <text evidence="2">Homotetramer.</text>
</comment>
<organism evidence="5 6">
    <name type="scientific">Planococcus donghaensis</name>
    <dbReference type="NCBI Taxonomy" id="414778"/>
    <lineage>
        <taxon>Bacteria</taxon>
        <taxon>Bacillati</taxon>
        <taxon>Bacillota</taxon>
        <taxon>Bacilli</taxon>
        <taxon>Bacillales</taxon>
        <taxon>Caryophanaceae</taxon>
        <taxon>Planococcus</taxon>
    </lineage>
</organism>
<dbReference type="KEGG" id="pdg:BCM40_03280"/>
<keyword evidence="1 2" id="KW-0238">DNA-binding</keyword>
<sequence length="136" mass="15479">MNQVGIVGRLTKDPSMRVMNEGRIHTSFVVAVSRNYKNQKGETETDFVLCSTWGRPAHNVSKYCVKGSLVAVTGRLQSRSYDKEDGTRIYVTEVLGDQIRFLDKRKTHEETTSQQETPHNDADFDFQPPETEQVNV</sequence>
<dbReference type="Pfam" id="PF00436">
    <property type="entry name" value="SSB"/>
    <property type="match status" value="1"/>
</dbReference>